<comment type="caution">
    <text evidence="1">The sequence shown here is derived from an EMBL/GenBank/DDBJ whole genome shotgun (WGS) entry which is preliminary data.</text>
</comment>
<evidence type="ECO:0000313" key="1">
    <source>
        <dbReference type="EMBL" id="HER40073.1"/>
    </source>
</evidence>
<reference evidence="1" key="1">
    <citation type="journal article" date="2020" name="mSystems">
        <title>Genome- and Community-Level Interaction Insights into Carbon Utilization and Element Cycling Functions of Hydrothermarchaeota in Hydrothermal Sediment.</title>
        <authorList>
            <person name="Zhou Z."/>
            <person name="Liu Y."/>
            <person name="Xu W."/>
            <person name="Pan J."/>
            <person name="Luo Z.H."/>
            <person name="Li M."/>
        </authorList>
    </citation>
    <scope>NUCLEOTIDE SEQUENCE [LARGE SCALE GENOMIC DNA]</scope>
    <source>
        <strain evidence="1">SpSt-1235</strain>
    </source>
</reference>
<feature type="non-terminal residue" evidence="1">
    <location>
        <position position="37"/>
    </location>
</feature>
<accession>A0A7C2R3D5</accession>
<dbReference type="Proteomes" id="UP000885753">
    <property type="component" value="Unassembled WGS sequence"/>
</dbReference>
<gene>
    <name evidence="1" type="ORF">ENO10_02525</name>
</gene>
<proteinExistence type="predicted"/>
<organism evidence="1">
    <name type="scientific">Salinimicrobium catena</name>
    <dbReference type="NCBI Taxonomy" id="390640"/>
    <lineage>
        <taxon>Bacteria</taxon>
        <taxon>Pseudomonadati</taxon>
        <taxon>Bacteroidota</taxon>
        <taxon>Flavobacteriia</taxon>
        <taxon>Flavobacteriales</taxon>
        <taxon>Flavobacteriaceae</taxon>
        <taxon>Salinimicrobium</taxon>
    </lineage>
</organism>
<dbReference type="AlphaFoldDB" id="A0A7C2R3D5"/>
<name>A0A7C2R3D5_9FLAO</name>
<dbReference type="EMBL" id="DSEE01000187">
    <property type="protein sequence ID" value="HER40073.1"/>
    <property type="molecule type" value="Genomic_DNA"/>
</dbReference>
<sequence length="37" mass="4284">MENEEIKNDEISFENRIPLEELKSAVEHLKSQLSGII</sequence>
<protein>
    <submittedName>
        <fullName evidence="1">Magnesium chelatase</fullName>
    </submittedName>
</protein>